<dbReference type="InterPro" id="IPR040322">
    <property type="entry name" value="TROVE2"/>
</dbReference>
<dbReference type="GO" id="GO:0003723">
    <property type="term" value="F:RNA binding"/>
    <property type="evidence" value="ECO:0007669"/>
    <property type="project" value="InterPro"/>
</dbReference>
<evidence type="ECO:0000313" key="2">
    <source>
        <dbReference type="Proteomes" id="UP000594262"/>
    </source>
</evidence>
<proteinExistence type="predicted"/>
<dbReference type="GO" id="GO:1990904">
    <property type="term" value="C:ribonucleoprotein complex"/>
    <property type="evidence" value="ECO:0007669"/>
    <property type="project" value="TreeGrafter"/>
</dbReference>
<dbReference type="Proteomes" id="UP000594262">
    <property type="component" value="Unplaced"/>
</dbReference>
<sequence length="679" mass="78975">MNGIGLCFWCLENPSKRREETPERRNMGENTNFLDHEEVRIADRLFSLSEDTSIQPVLVVTNGSFSLERRFKELSIHTPPKDVAARLLGEYEYYGINELKKFLRIGCKACPQFTECHKDKKKVESVAQKHQHECLRIVRNLLAIGKSAEIIDLVKEKTGCLLLHYEPLFTVLSLCSIIGEKPVRKQIYEIALEMCFNCPRLFYFVACSEHFRHLLDDVATSGKQDKRVKYWEPLRRRMIARFYNRYEPHELLYMTTRHKQRYKITHRTILCKSRPPPRGDHKEAIDLIFCYLSRGFNKTEAKANVKGKAIQPMTSSVFQKIELLEEIKSLSFNDENIGKLQRIIEENIKHETINEWQGYSQPSPTILFFNVLLEHIPNEFLRQYKILRSLLPGMPIGTLIFKLGVISHHGLFMENSGDTPATKEQVDENIQTALQIIKDQKNRLHPFKILKAAKCYSTGQADLRIYTRKIAERKSLRTSLTWKPSPQIIDALYEAFRTQQVVEGCVSERKILFAMDNRWTEMYKEQLQGCPSLTPIDAANILLYLLWKAQKDENEVVFYGKRGEIIKLKAFAENKLEHFEKDLREKSSKAGPINLIKTIEHAEKLKKFDAIVVLTDKKPRFATGGVINEWEKYKKILPDAKMVLVCLNECKCFGFGRDDMLYMCGWDENSFANIAHFLM</sequence>
<dbReference type="EnsemblMetazoa" id="CLYHEMT012053.1">
    <property type="protein sequence ID" value="CLYHEMP012053.1"/>
    <property type="gene ID" value="CLYHEMG012053"/>
</dbReference>
<reference evidence="1" key="1">
    <citation type="submission" date="2021-01" db="UniProtKB">
        <authorList>
            <consortium name="EnsemblMetazoa"/>
        </authorList>
    </citation>
    <scope>IDENTIFICATION</scope>
</reference>
<dbReference type="RefSeq" id="XP_066929347.1">
    <property type="nucleotide sequence ID" value="XM_067073246.1"/>
</dbReference>
<dbReference type="Gene3D" id="3.40.50.410">
    <property type="entry name" value="von Willebrand factor, type A domain"/>
    <property type="match status" value="1"/>
</dbReference>
<accession>A0A7M5ULU8</accession>
<dbReference type="GeneID" id="136816910"/>
<dbReference type="SUPFAM" id="SSF140864">
    <property type="entry name" value="TROVE domain-like"/>
    <property type="match status" value="1"/>
</dbReference>
<evidence type="ECO:0008006" key="3">
    <source>
        <dbReference type="Google" id="ProtNLM"/>
    </source>
</evidence>
<keyword evidence="2" id="KW-1185">Reference proteome</keyword>
<name>A0A7M5ULU8_9CNID</name>
<dbReference type="PANTHER" id="PTHR14202">
    <property type="entry name" value="60 KDA RIBONUCLEOPROTEIN SSA/RO"/>
    <property type="match status" value="1"/>
</dbReference>
<protein>
    <recommendedName>
        <fullName evidence="3">TROVE domain-containing protein</fullName>
    </recommendedName>
</protein>
<organism evidence="1 2">
    <name type="scientific">Clytia hemisphaerica</name>
    <dbReference type="NCBI Taxonomy" id="252671"/>
    <lineage>
        <taxon>Eukaryota</taxon>
        <taxon>Metazoa</taxon>
        <taxon>Cnidaria</taxon>
        <taxon>Hydrozoa</taxon>
        <taxon>Hydroidolina</taxon>
        <taxon>Leptothecata</taxon>
        <taxon>Obeliida</taxon>
        <taxon>Clytiidae</taxon>
        <taxon>Clytia</taxon>
    </lineage>
</organism>
<dbReference type="AlphaFoldDB" id="A0A7M5ULU8"/>
<dbReference type="InterPro" id="IPR037214">
    <property type="entry name" value="TROVE_dom_sf"/>
</dbReference>
<dbReference type="InterPro" id="IPR036465">
    <property type="entry name" value="vWFA_dom_sf"/>
</dbReference>
<dbReference type="PANTHER" id="PTHR14202:SF0">
    <property type="entry name" value="RNA-BINDING PROTEIN RO60"/>
    <property type="match status" value="1"/>
</dbReference>
<evidence type="ECO:0000313" key="1">
    <source>
        <dbReference type="EnsemblMetazoa" id="CLYHEMP012053.1"/>
    </source>
</evidence>